<dbReference type="InterPro" id="IPR036844">
    <property type="entry name" value="Hint_dom_sf"/>
</dbReference>
<name>A0A6C2YI15_9BACT</name>
<evidence type="ECO:0000313" key="1">
    <source>
        <dbReference type="EMBL" id="VIP01067.1"/>
    </source>
</evidence>
<sequence length="284" mass="30661">MSASELSAGDRLLGHDGCWVPLAGIELSDTWSVVYNLRVAEAHTYFVGCDEWGFSVWAHNVYKDVLDAHGNVVKTAAEVQAEVATMFRRVGTSQRFADEMAAAYAAPGKPGNLLHAMLELEVATLPAPAALAGAKPTRSAMDAAAAVRDAEARLFSMVDQTKPGIDIMGEVLPDGGLDFMLRGVIKDTGERGTLSGNYMFERMMEHFAAQGTPIRTINGNWTYESNLGLFNRLTRVGLTPTEAAGGTITAEWAHRIGYTQVQEVVIHKGTVGNYSHVTAKYGRP</sequence>
<accession>A0A6C2YI15</accession>
<dbReference type="EMBL" id="LR593887">
    <property type="protein sequence ID" value="VTR97559.1"/>
    <property type="molecule type" value="Genomic_DNA"/>
</dbReference>
<reference evidence="1" key="1">
    <citation type="submission" date="2019-04" db="EMBL/GenBank/DDBJ databases">
        <authorList>
            <consortium name="Science for Life Laboratories"/>
        </authorList>
    </citation>
    <scope>NUCLEOTIDE SEQUENCE</scope>
    <source>
        <strain evidence="1">MBLW1</strain>
    </source>
</reference>
<dbReference type="SUPFAM" id="SSF51294">
    <property type="entry name" value="Hedgehog/intein (Hint) domain"/>
    <property type="match status" value="1"/>
</dbReference>
<protein>
    <recommendedName>
        <fullName evidence="3">Intein C-terminal splicing domain-containing protein</fullName>
    </recommendedName>
</protein>
<dbReference type="AlphaFoldDB" id="A0A6C2YI15"/>
<dbReference type="EMBL" id="LR586016">
    <property type="protein sequence ID" value="VIP01067.1"/>
    <property type="molecule type" value="Genomic_DNA"/>
</dbReference>
<dbReference type="Gene3D" id="2.170.16.10">
    <property type="entry name" value="Hedgehog/Intein (Hint) domain"/>
    <property type="match status" value="1"/>
</dbReference>
<gene>
    <name evidence="1" type="ORF">GMBLW1_28930</name>
</gene>
<proteinExistence type="predicted"/>
<evidence type="ECO:0000313" key="2">
    <source>
        <dbReference type="Proteomes" id="UP000464378"/>
    </source>
</evidence>
<dbReference type="Proteomes" id="UP000464378">
    <property type="component" value="Chromosome"/>
</dbReference>
<dbReference type="Pfam" id="PF07591">
    <property type="entry name" value="PT-HINT"/>
    <property type="match status" value="1"/>
</dbReference>
<organism evidence="1">
    <name type="scientific">Tuwongella immobilis</name>
    <dbReference type="NCBI Taxonomy" id="692036"/>
    <lineage>
        <taxon>Bacteria</taxon>
        <taxon>Pseudomonadati</taxon>
        <taxon>Planctomycetota</taxon>
        <taxon>Planctomycetia</taxon>
        <taxon>Gemmatales</taxon>
        <taxon>Gemmataceae</taxon>
        <taxon>Tuwongella</taxon>
    </lineage>
</organism>
<dbReference type="InParanoid" id="A0A6C2YI15"/>
<keyword evidence="2" id="KW-1185">Reference proteome</keyword>
<dbReference type="KEGG" id="tim:GMBLW1_28930"/>
<evidence type="ECO:0008006" key="3">
    <source>
        <dbReference type="Google" id="ProtNLM"/>
    </source>
</evidence>